<name>A0A6A5YP74_9PLEO</name>
<dbReference type="Proteomes" id="UP000799770">
    <property type="component" value="Unassembled WGS sequence"/>
</dbReference>
<dbReference type="EMBL" id="ML977346">
    <property type="protein sequence ID" value="KAF2108743.1"/>
    <property type="molecule type" value="Genomic_DNA"/>
</dbReference>
<evidence type="ECO:0008006" key="3">
    <source>
        <dbReference type="Google" id="ProtNLM"/>
    </source>
</evidence>
<dbReference type="AlphaFoldDB" id="A0A6A5YP74"/>
<evidence type="ECO:0000313" key="2">
    <source>
        <dbReference type="Proteomes" id="UP000799770"/>
    </source>
</evidence>
<sequence>MVFLLLAPYNDSMQLGQGFNSFLQLPCMNGAVEVSESALKTQAARAGGVSNVSQVVSYSSRFVEKISDVVRSMNISAASSIKSGTIEVSGNSLSVDEAKFASSDLNAVVSVKVINQTTQMTKNPRFVPMDGVEMDSEKFFDYYGDCYISGFMEGGDLHGIVSMKVLDASKKSEVEAALKGQMNGTANEFTLSEGTSSSNLNATMSQTEATITMNWSGGGQIKSEDEEWSLESMFRAAAAFPKNVAACPQRTWAILTKYDNNRSFLEWADKRNIKVPQFSNVQQYTSDLLDMYMEYKNNLARIQACTANPAGFKLSPYRNPVNLSIESMVKERKLIKAEMKKIVDVIDQINNNPSVVPAVEIEAPEVWATRLPVPLSNTTLDNGFNPTKAVEVLSGFSFVNDPIVDKAVNPPAAAEPAPDAALKSAMAQVQQSVAQTAAELPQVSPFAPPPLAALCSQEIYETLNENERAFVDLDDNKRLYANYRFDRATGHDGGGPFNDATDLQQAMIPVTWPSHIEFRMIQWGPSRILRFVQVIYDQMQLQHGSDGTVAESMSIDLAPDERISRIRLGKGHETWGVEGVAFVEVHTTSGQTRSMGNEEGIEVIDYYPPGGYAGLKGFWGGCGDVLDKLAPIWG</sequence>
<dbReference type="SUPFAM" id="SSF51101">
    <property type="entry name" value="Mannose-binding lectins"/>
    <property type="match status" value="1"/>
</dbReference>
<dbReference type="OrthoDB" id="3231004at2759"/>
<organism evidence="1 2">
    <name type="scientific">Lophiotrema nucula</name>
    <dbReference type="NCBI Taxonomy" id="690887"/>
    <lineage>
        <taxon>Eukaryota</taxon>
        <taxon>Fungi</taxon>
        <taxon>Dikarya</taxon>
        <taxon>Ascomycota</taxon>
        <taxon>Pezizomycotina</taxon>
        <taxon>Dothideomycetes</taxon>
        <taxon>Pleosporomycetidae</taxon>
        <taxon>Pleosporales</taxon>
        <taxon>Lophiotremataceae</taxon>
        <taxon>Lophiotrema</taxon>
    </lineage>
</organism>
<accession>A0A6A5YP74</accession>
<dbReference type="Gene3D" id="2.100.10.30">
    <property type="entry name" value="Jacalin-like lectin domain"/>
    <property type="match status" value="1"/>
</dbReference>
<evidence type="ECO:0000313" key="1">
    <source>
        <dbReference type="EMBL" id="KAF2108743.1"/>
    </source>
</evidence>
<proteinExistence type="predicted"/>
<protein>
    <recommendedName>
        <fullName evidence="3">Jacalin-type lectin domain-containing protein</fullName>
    </recommendedName>
</protein>
<keyword evidence="2" id="KW-1185">Reference proteome</keyword>
<gene>
    <name evidence="1" type="ORF">BDV96DRAFT_652676</name>
</gene>
<dbReference type="InterPro" id="IPR036404">
    <property type="entry name" value="Jacalin-like_lectin_dom_sf"/>
</dbReference>
<reference evidence="1" key="1">
    <citation type="journal article" date="2020" name="Stud. Mycol.">
        <title>101 Dothideomycetes genomes: a test case for predicting lifestyles and emergence of pathogens.</title>
        <authorList>
            <person name="Haridas S."/>
            <person name="Albert R."/>
            <person name="Binder M."/>
            <person name="Bloem J."/>
            <person name="Labutti K."/>
            <person name="Salamov A."/>
            <person name="Andreopoulos B."/>
            <person name="Baker S."/>
            <person name="Barry K."/>
            <person name="Bills G."/>
            <person name="Bluhm B."/>
            <person name="Cannon C."/>
            <person name="Castanera R."/>
            <person name="Culley D."/>
            <person name="Daum C."/>
            <person name="Ezra D."/>
            <person name="Gonzalez J."/>
            <person name="Henrissat B."/>
            <person name="Kuo A."/>
            <person name="Liang C."/>
            <person name="Lipzen A."/>
            <person name="Lutzoni F."/>
            <person name="Magnuson J."/>
            <person name="Mondo S."/>
            <person name="Nolan M."/>
            <person name="Ohm R."/>
            <person name="Pangilinan J."/>
            <person name="Park H.-J."/>
            <person name="Ramirez L."/>
            <person name="Alfaro M."/>
            <person name="Sun H."/>
            <person name="Tritt A."/>
            <person name="Yoshinaga Y."/>
            <person name="Zwiers L.-H."/>
            <person name="Turgeon B."/>
            <person name="Goodwin S."/>
            <person name="Spatafora J."/>
            <person name="Crous P."/>
            <person name="Grigoriev I."/>
        </authorList>
    </citation>
    <scope>NUCLEOTIDE SEQUENCE</scope>
    <source>
        <strain evidence="1">CBS 627.86</strain>
    </source>
</reference>